<evidence type="ECO:0000313" key="2">
    <source>
        <dbReference type="Proteomes" id="UP000663864"/>
    </source>
</evidence>
<evidence type="ECO:0000313" key="1">
    <source>
        <dbReference type="EMBL" id="CAF1035844.1"/>
    </source>
</evidence>
<sequence>MGGIRPAPPLATFNQFIMDQLRHDHQALQRQLETTTPEKEHFRIRCEQLETELEQIRTEHNQMKPNTKITSSGCRYWLWLCYSDDIVMLF</sequence>
<dbReference type="EMBL" id="CAJNOT010000615">
    <property type="protein sequence ID" value="CAF1035844.1"/>
    <property type="molecule type" value="Genomic_DNA"/>
</dbReference>
<gene>
    <name evidence="1" type="ORF">ZHD862_LOCUS14289</name>
</gene>
<protein>
    <submittedName>
        <fullName evidence="1">Uncharacterized protein</fullName>
    </submittedName>
</protein>
<name>A0A814J870_9BILA</name>
<dbReference type="AlphaFoldDB" id="A0A814J870"/>
<dbReference type="Proteomes" id="UP000663864">
    <property type="component" value="Unassembled WGS sequence"/>
</dbReference>
<proteinExistence type="predicted"/>
<organism evidence="1 2">
    <name type="scientific">Rotaria sordida</name>
    <dbReference type="NCBI Taxonomy" id="392033"/>
    <lineage>
        <taxon>Eukaryota</taxon>
        <taxon>Metazoa</taxon>
        <taxon>Spiralia</taxon>
        <taxon>Gnathifera</taxon>
        <taxon>Rotifera</taxon>
        <taxon>Eurotatoria</taxon>
        <taxon>Bdelloidea</taxon>
        <taxon>Philodinida</taxon>
        <taxon>Philodinidae</taxon>
        <taxon>Rotaria</taxon>
    </lineage>
</organism>
<accession>A0A814J870</accession>
<reference evidence="1" key="1">
    <citation type="submission" date="2021-02" db="EMBL/GenBank/DDBJ databases">
        <authorList>
            <person name="Nowell W R."/>
        </authorList>
    </citation>
    <scope>NUCLEOTIDE SEQUENCE</scope>
</reference>
<comment type="caution">
    <text evidence="1">The sequence shown here is derived from an EMBL/GenBank/DDBJ whole genome shotgun (WGS) entry which is preliminary data.</text>
</comment>